<dbReference type="SUPFAM" id="SSF55874">
    <property type="entry name" value="ATPase domain of HSP90 chaperone/DNA topoisomerase II/histidine kinase"/>
    <property type="match status" value="1"/>
</dbReference>
<evidence type="ECO:0000259" key="7">
    <source>
        <dbReference type="PROSITE" id="PS50109"/>
    </source>
</evidence>
<dbReference type="RefSeq" id="WP_255900548.1">
    <property type="nucleotide sequence ID" value="NZ_JAFMZO010000002.1"/>
</dbReference>
<dbReference type="CDD" id="cd00082">
    <property type="entry name" value="HisKA"/>
    <property type="match status" value="1"/>
</dbReference>
<sequence>MILELIANLYKPSDRHQSAIKLAEYLNGRDFIIFIKDPVIDVYLPGPGFTQTLYGGSTWDSFLNSAAKTQYSGKLAYPDKYNLMDAIGYPGPDESIIVLLGTSVLHPELDQLNKIMPLIVALLKQEQASIAVKSLAVTAEKETKKAEKLAYQLDIMGQNLRKTLMQQQKDKAEINDLMKKKDEFMNIASHELKTPVTSMKAYLQMISQKLLPSLKDKQLSSFIEKSNKQIDKLAVLINDLLDVSKIQAGEMTYQFRKFNFSALVKDAVDEALNSTSEHKITVHCTLPPDFEVTGDRIRLEQVLNNILSNAIKYSPSSDEIIVNVGLVNNYVEVSITDFGIGISGEQLPQVFDRFFKVQNEDKRFFGLGLGLFISSEIIKAHHGEIGVDSCLGEGSKFWFKIPAK</sequence>
<dbReference type="PANTHER" id="PTHR43711">
    <property type="entry name" value="TWO-COMPONENT HISTIDINE KINASE"/>
    <property type="match status" value="1"/>
</dbReference>
<accession>A0ABW4ZP45</accession>
<dbReference type="SUPFAM" id="SSF47384">
    <property type="entry name" value="Homodimeric domain of signal transducing histidine kinase"/>
    <property type="match status" value="1"/>
</dbReference>
<evidence type="ECO:0000256" key="5">
    <source>
        <dbReference type="ARBA" id="ARBA00022777"/>
    </source>
</evidence>
<proteinExistence type="predicted"/>
<dbReference type="InterPro" id="IPR050736">
    <property type="entry name" value="Sensor_HK_Regulatory"/>
</dbReference>
<evidence type="ECO:0000256" key="4">
    <source>
        <dbReference type="ARBA" id="ARBA00022679"/>
    </source>
</evidence>
<dbReference type="Pfam" id="PF00512">
    <property type="entry name" value="HisKA"/>
    <property type="match status" value="1"/>
</dbReference>
<evidence type="ECO:0000256" key="6">
    <source>
        <dbReference type="ARBA" id="ARBA00023012"/>
    </source>
</evidence>
<dbReference type="PRINTS" id="PR00344">
    <property type="entry name" value="BCTRLSENSOR"/>
</dbReference>
<evidence type="ECO:0000313" key="8">
    <source>
        <dbReference type="EMBL" id="MFD2163637.1"/>
    </source>
</evidence>
<keyword evidence="4" id="KW-0808">Transferase</keyword>
<dbReference type="PROSITE" id="PS50109">
    <property type="entry name" value="HIS_KIN"/>
    <property type="match status" value="1"/>
</dbReference>
<organism evidence="8 9">
    <name type="scientific">Paradesertivirga mongoliensis</name>
    <dbReference type="NCBI Taxonomy" id="2100740"/>
    <lineage>
        <taxon>Bacteria</taxon>
        <taxon>Pseudomonadati</taxon>
        <taxon>Bacteroidota</taxon>
        <taxon>Sphingobacteriia</taxon>
        <taxon>Sphingobacteriales</taxon>
        <taxon>Sphingobacteriaceae</taxon>
        <taxon>Paradesertivirga</taxon>
    </lineage>
</organism>
<reference evidence="9" key="1">
    <citation type="journal article" date="2019" name="Int. J. Syst. Evol. Microbiol.">
        <title>The Global Catalogue of Microorganisms (GCM) 10K type strain sequencing project: providing services to taxonomists for standard genome sequencing and annotation.</title>
        <authorList>
            <consortium name="The Broad Institute Genomics Platform"/>
            <consortium name="The Broad Institute Genome Sequencing Center for Infectious Disease"/>
            <person name="Wu L."/>
            <person name="Ma J."/>
        </authorList>
    </citation>
    <scope>NUCLEOTIDE SEQUENCE [LARGE SCALE GENOMIC DNA]</scope>
    <source>
        <strain evidence="9">KCTC 42217</strain>
    </source>
</reference>
<evidence type="ECO:0000256" key="2">
    <source>
        <dbReference type="ARBA" id="ARBA00012438"/>
    </source>
</evidence>
<dbReference type="Gene3D" id="3.30.565.10">
    <property type="entry name" value="Histidine kinase-like ATPase, C-terminal domain"/>
    <property type="match status" value="1"/>
</dbReference>
<feature type="domain" description="Histidine kinase" evidence="7">
    <location>
        <begin position="187"/>
        <end position="404"/>
    </location>
</feature>
<dbReference type="GO" id="GO:0016301">
    <property type="term" value="F:kinase activity"/>
    <property type="evidence" value="ECO:0007669"/>
    <property type="project" value="UniProtKB-KW"/>
</dbReference>
<dbReference type="InterPro" id="IPR003661">
    <property type="entry name" value="HisK_dim/P_dom"/>
</dbReference>
<name>A0ABW4ZP45_9SPHI</name>
<keyword evidence="9" id="KW-1185">Reference proteome</keyword>
<evidence type="ECO:0000256" key="3">
    <source>
        <dbReference type="ARBA" id="ARBA00022553"/>
    </source>
</evidence>
<evidence type="ECO:0000256" key="1">
    <source>
        <dbReference type="ARBA" id="ARBA00000085"/>
    </source>
</evidence>
<comment type="caution">
    <text evidence="8">The sequence shown here is derived from an EMBL/GenBank/DDBJ whole genome shotgun (WGS) entry which is preliminary data.</text>
</comment>
<dbReference type="Proteomes" id="UP001597387">
    <property type="component" value="Unassembled WGS sequence"/>
</dbReference>
<dbReference type="SMART" id="SM00388">
    <property type="entry name" value="HisKA"/>
    <property type="match status" value="1"/>
</dbReference>
<dbReference type="Gene3D" id="1.10.287.130">
    <property type="match status" value="1"/>
</dbReference>
<dbReference type="EMBL" id="JBHUHZ010000002">
    <property type="protein sequence ID" value="MFD2163637.1"/>
    <property type="molecule type" value="Genomic_DNA"/>
</dbReference>
<dbReference type="InterPro" id="IPR004358">
    <property type="entry name" value="Sig_transdc_His_kin-like_C"/>
</dbReference>
<evidence type="ECO:0000313" key="9">
    <source>
        <dbReference type="Proteomes" id="UP001597387"/>
    </source>
</evidence>
<keyword evidence="3" id="KW-0597">Phosphoprotein</keyword>
<dbReference type="InterPro" id="IPR003594">
    <property type="entry name" value="HATPase_dom"/>
</dbReference>
<keyword evidence="6" id="KW-0902">Two-component regulatory system</keyword>
<comment type="catalytic activity">
    <reaction evidence="1">
        <text>ATP + protein L-histidine = ADP + protein N-phospho-L-histidine.</text>
        <dbReference type="EC" id="2.7.13.3"/>
    </reaction>
</comment>
<gene>
    <name evidence="8" type="ORF">ACFSJU_14600</name>
</gene>
<dbReference type="PANTHER" id="PTHR43711:SF1">
    <property type="entry name" value="HISTIDINE KINASE 1"/>
    <property type="match status" value="1"/>
</dbReference>
<dbReference type="InterPro" id="IPR036097">
    <property type="entry name" value="HisK_dim/P_sf"/>
</dbReference>
<dbReference type="SMART" id="SM00387">
    <property type="entry name" value="HATPase_c"/>
    <property type="match status" value="1"/>
</dbReference>
<dbReference type="Pfam" id="PF02518">
    <property type="entry name" value="HATPase_c"/>
    <property type="match status" value="1"/>
</dbReference>
<keyword evidence="5 8" id="KW-0418">Kinase</keyword>
<dbReference type="InterPro" id="IPR005467">
    <property type="entry name" value="His_kinase_dom"/>
</dbReference>
<dbReference type="InterPro" id="IPR036890">
    <property type="entry name" value="HATPase_C_sf"/>
</dbReference>
<dbReference type="EC" id="2.7.13.3" evidence="2"/>
<protein>
    <recommendedName>
        <fullName evidence="2">histidine kinase</fullName>
        <ecNumber evidence="2">2.7.13.3</ecNumber>
    </recommendedName>
</protein>